<evidence type="ECO:0000313" key="13">
    <source>
        <dbReference type="Proteomes" id="UP000003676"/>
    </source>
</evidence>
<dbReference type="GO" id="GO:0016491">
    <property type="term" value="F:oxidoreductase activity"/>
    <property type="evidence" value="ECO:0007669"/>
    <property type="project" value="UniProtKB-KW"/>
</dbReference>
<dbReference type="GO" id="GO:0046872">
    <property type="term" value="F:metal ion binding"/>
    <property type="evidence" value="ECO:0007669"/>
    <property type="project" value="UniProtKB-KW"/>
</dbReference>
<evidence type="ECO:0000256" key="6">
    <source>
        <dbReference type="ARBA" id="ARBA00022723"/>
    </source>
</evidence>
<dbReference type="Pfam" id="PF00037">
    <property type="entry name" value="Fer4"/>
    <property type="match status" value="2"/>
</dbReference>
<dbReference type="PROSITE" id="PS51918">
    <property type="entry name" value="RADICAL_SAM"/>
    <property type="match status" value="1"/>
</dbReference>
<dbReference type="PROSITE" id="PS01087">
    <property type="entry name" value="RADICAL_ACTIVATING"/>
    <property type="match status" value="1"/>
</dbReference>
<evidence type="ECO:0000259" key="11">
    <source>
        <dbReference type="PROSITE" id="PS51918"/>
    </source>
</evidence>
<dbReference type="PIRSF" id="PIRSF000371">
    <property type="entry name" value="PFL_act_enz"/>
    <property type="match status" value="1"/>
</dbReference>
<evidence type="ECO:0000256" key="2">
    <source>
        <dbReference type="ARBA" id="ARBA00009777"/>
    </source>
</evidence>
<evidence type="ECO:0000256" key="1">
    <source>
        <dbReference type="ARBA" id="ARBA00001966"/>
    </source>
</evidence>
<feature type="domain" description="4Fe-4S ferredoxin-type" evidence="10">
    <location>
        <begin position="69"/>
        <end position="97"/>
    </location>
</feature>
<evidence type="ECO:0000256" key="3">
    <source>
        <dbReference type="ARBA" id="ARBA00011245"/>
    </source>
</evidence>
<dbReference type="SFLD" id="SFLDG01118">
    <property type="entry name" value="activating_enzymes__group_2"/>
    <property type="match status" value="1"/>
</dbReference>
<evidence type="ECO:0000256" key="7">
    <source>
        <dbReference type="ARBA" id="ARBA00023002"/>
    </source>
</evidence>
<feature type="domain" description="Radical SAM core" evidence="11">
    <location>
        <begin position="38"/>
        <end position="317"/>
    </location>
</feature>
<comment type="subunit">
    <text evidence="3">Monomer.</text>
</comment>
<dbReference type="InterPro" id="IPR013785">
    <property type="entry name" value="Aldolase_TIM"/>
</dbReference>
<evidence type="ECO:0000256" key="9">
    <source>
        <dbReference type="ARBA" id="ARBA00023014"/>
    </source>
</evidence>
<dbReference type="InterPro" id="IPR001989">
    <property type="entry name" value="Radical_activat_CS"/>
</dbReference>
<keyword evidence="4" id="KW-0004">4Fe-4S</keyword>
<comment type="cofactor">
    <cofactor evidence="1">
        <name>[4Fe-4S] cluster</name>
        <dbReference type="ChEBI" id="CHEBI:49883"/>
    </cofactor>
</comment>
<dbReference type="PANTHER" id="PTHR30352">
    <property type="entry name" value="PYRUVATE FORMATE-LYASE-ACTIVATING ENZYME"/>
    <property type="match status" value="1"/>
</dbReference>
<dbReference type="PANTHER" id="PTHR30352:SF4">
    <property type="entry name" value="PYRUVATE FORMATE-LYASE 2-ACTIVATING ENZYME"/>
    <property type="match status" value="1"/>
</dbReference>
<dbReference type="InterPro" id="IPR007197">
    <property type="entry name" value="rSAM"/>
</dbReference>
<evidence type="ECO:0000256" key="4">
    <source>
        <dbReference type="ARBA" id="ARBA00022485"/>
    </source>
</evidence>
<dbReference type="PROSITE" id="PS00198">
    <property type="entry name" value="4FE4S_FER_1"/>
    <property type="match status" value="1"/>
</dbReference>
<gene>
    <name evidence="12" type="ORF">DESPIG_02194</name>
</gene>
<keyword evidence="6" id="KW-0479">Metal-binding</keyword>
<dbReference type="AlphaFoldDB" id="B6WVS6"/>
<dbReference type="InterPro" id="IPR034457">
    <property type="entry name" value="Organic_radical-activating"/>
</dbReference>
<reference evidence="12 13" key="2">
    <citation type="submission" date="2008-10" db="EMBL/GenBank/DDBJ databases">
        <authorList>
            <person name="Fulton L."/>
            <person name="Clifton S."/>
            <person name="Fulton B."/>
            <person name="Xu J."/>
            <person name="Minx P."/>
            <person name="Pepin K.H."/>
            <person name="Johnson M."/>
            <person name="Bhonagiri V."/>
            <person name="Nash W.E."/>
            <person name="Mardis E.R."/>
            <person name="Wilson R.K."/>
        </authorList>
    </citation>
    <scope>NUCLEOTIDE SEQUENCE [LARGE SCALE GENOMIC DNA]</scope>
    <source>
        <strain evidence="12 13">ATCC 29098</strain>
    </source>
</reference>
<dbReference type="Proteomes" id="UP000003676">
    <property type="component" value="Unassembled WGS sequence"/>
</dbReference>
<dbReference type="Gene3D" id="3.20.20.70">
    <property type="entry name" value="Aldolase class I"/>
    <property type="match status" value="1"/>
</dbReference>
<evidence type="ECO:0000256" key="5">
    <source>
        <dbReference type="ARBA" id="ARBA00022691"/>
    </source>
</evidence>
<dbReference type="NCBIfam" id="TIGR02494">
    <property type="entry name" value="PFLE_PFLC"/>
    <property type="match status" value="1"/>
</dbReference>
<keyword evidence="7 12" id="KW-0560">Oxidoreductase</keyword>
<organism evidence="12 13">
    <name type="scientific">Desulfovibrio piger ATCC 29098</name>
    <dbReference type="NCBI Taxonomy" id="411464"/>
    <lineage>
        <taxon>Bacteria</taxon>
        <taxon>Pseudomonadati</taxon>
        <taxon>Thermodesulfobacteriota</taxon>
        <taxon>Desulfovibrionia</taxon>
        <taxon>Desulfovibrionales</taxon>
        <taxon>Desulfovibrionaceae</taxon>
        <taxon>Desulfovibrio</taxon>
    </lineage>
</organism>
<keyword evidence="5" id="KW-0949">S-adenosyl-L-methionine</keyword>
<keyword evidence="8" id="KW-0408">Iron</keyword>
<dbReference type="EC" id="1.97.1.-" evidence="12"/>
<comment type="similarity">
    <text evidence="2">Belongs to the organic radical-activating enzymes family.</text>
</comment>
<dbReference type="InterPro" id="IPR040074">
    <property type="entry name" value="BssD/PflA/YjjW"/>
</dbReference>
<dbReference type="SFLD" id="SFLDG01066">
    <property type="entry name" value="organic_radical-activating_enz"/>
    <property type="match status" value="1"/>
</dbReference>
<name>B6WVS6_9BACT</name>
<protein>
    <submittedName>
        <fullName evidence="12">Glycyl-radical enzyme activating protein family protein</fullName>
        <ecNumber evidence="12">1.97.1.-</ecNumber>
    </submittedName>
</protein>
<dbReference type="Gene3D" id="3.30.70.20">
    <property type="match status" value="1"/>
</dbReference>
<dbReference type="InterPro" id="IPR012839">
    <property type="entry name" value="Organic_radical_activase"/>
</dbReference>
<dbReference type="InterPro" id="IPR017900">
    <property type="entry name" value="4Fe4S_Fe_S_CS"/>
</dbReference>
<dbReference type="Pfam" id="PF04055">
    <property type="entry name" value="Radical_SAM"/>
    <property type="match status" value="1"/>
</dbReference>
<sequence>MPASVRLSTFFADRSVRSGEVAMAPRGTLYNIQRMSVHDGPGLRTTVFFKGCPLRCLWCSNPESQAPAPQLMFFSDLCSGCGRCSQVCRYGAVTEKDQVIGRDLSRCTGCGQCAAQCPTSASSLSGREYEVEEVMRVVRKDASFFGNSGGGVTFSGGECTMQPDFLMALVDACQDEALHVCIDTCGQTDPVFFQALLRKADLFLFDIKQMDSEAHKRLTGVGNGLILRNLRTALAACPEKIRIRIPLMPGLNDGEENIAAVAALLGEYGVRHVDVLPCHSFGSGKYRALSRPVPDVREFSPAGLHVALERFAAQGLETEIV</sequence>
<comment type="caution">
    <text evidence="12">The sequence shown here is derived from an EMBL/GenBank/DDBJ whole genome shotgun (WGS) entry which is preliminary data.</text>
</comment>
<dbReference type="SUPFAM" id="SSF102114">
    <property type="entry name" value="Radical SAM enzymes"/>
    <property type="match status" value="1"/>
</dbReference>
<evidence type="ECO:0000259" key="10">
    <source>
        <dbReference type="PROSITE" id="PS51379"/>
    </source>
</evidence>
<feature type="domain" description="4Fe-4S ferredoxin-type" evidence="10">
    <location>
        <begin position="98"/>
        <end position="127"/>
    </location>
</feature>
<accession>B6WVS6</accession>
<dbReference type="SUPFAM" id="SSF54862">
    <property type="entry name" value="4Fe-4S ferredoxins"/>
    <property type="match status" value="1"/>
</dbReference>
<dbReference type="PROSITE" id="PS51379">
    <property type="entry name" value="4FE4S_FER_2"/>
    <property type="match status" value="2"/>
</dbReference>
<dbReference type="SFLD" id="SFLDS00029">
    <property type="entry name" value="Radical_SAM"/>
    <property type="match status" value="1"/>
</dbReference>
<proteinExistence type="inferred from homology"/>
<dbReference type="HOGENOM" id="CLU_058969_0_0_7"/>
<evidence type="ECO:0000313" key="12">
    <source>
        <dbReference type="EMBL" id="EEB32982.1"/>
    </source>
</evidence>
<dbReference type="GO" id="GO:0051539">
    <property type="term" value="F:4 iron, 4 sulfur cluster binding"/>
    <property type="evidence" value="ECO:0007669"/>
    <property type="project" value="UniProtKB-KW"/>
</dbReference>
<dbReference type="EMBL" id="ABXU01000065">
    <property type="protein sequence ID" value="EEB32982.1"/>
    <property type="molecule type" value="Genomic_DNA"/>
</dbReference>
<dbReference type="CDD" id="cd01335">
    <property type="entry name" value="Radical_SAM"/>
    <property type="match status" value="1"/>
</dbReference>
<dbReference type="eggNOG" id="COG1180">
    <property type="taxonomic scope" value="Bacteria"/>
</dbReference>
<keyword evidence="9" id="KW-0411">Iron-sulfur</keyword>
<evidence type="ECO:0000256" key="8">
    <source>
        <dbReference type="ARBA" id="ARBA00023004"/>
    </source>
</evidence>
<dbReference type="InterPro" id="IPR058240">
    <property type="entry name" value="rSAM_sf"/>
</dbReference>
<dbReference type="InterPro" id="IPR017896">
    <property type="entry name" value="4Fe4S_Fe-S-bd"/>
</dbReference>
<reference evidence="12 13" key="1">
    <citation type="submission" date="2008-10" db="EMBL/GenBank/DDBJ databases">
        <title>Draft genome sequence of Desulvovibrio piger (ATCC 29098).</title>
        <authorList>
            <person name="Sudarsanam P."/>
            <person name="Ley R."/>
            <person name="Guruge J."/>
            <person name="Turnbaugh P.J."/>
            <person name="Mahowald M."/>
            <person name="Liep D."/>
            <person name="Gordon J."/>
        </authorList>
    </citation>
    <scope>NUCLEOTIDE SEQUENCE [LARGE SCALE GENOMIC DNA]</scope>
    <source>
        <strain evidence="12 13">ATCC 29098</strain>
    </source>
</reference>